<organism evidence="1 2">
    <name type="scientific">Vibrio cholerae</name>
    <dbReference type="NCBI Taxonomy" id="666"/>
    <lineage>
        <taxon>Bacteria</taxon>
        <taxon>Pseudomonadati</taxon>
        <taxon>Pseudomonadota</taxon>
        <taxon>Gammaproteobacteria</taxon>
        <taxon>Vibrionales</taxon>
        <taxon>Vibrionaceae</taxon>
        <taxon>Vibrio</taxon>
    </lineage>
</organism>
<gene>
    <name evidence="1" type="ORF">FXF03_01430</name>
</gene>
<dbReference type="RefSeq" id="WP_044125642.1">
    <property type="nucleotide sequence ID" value="NZ_JAILXN010000001.1"/>
</dbReference>
<proteinExistence type="predicted"/>
<comment type="caution">
    <text evidence="1">The sequence shown here is derived from an EMBL/GenBank/DDBJ whole genome shotgun (WGS) entry which is preliminary data.</text>
</comment>
<accession>A0ABD7SR47</accession>
<sequence length="214" mass="23776">MAKQWTHADLCKKAVSWLKRSHSAGGCGCPNAYSEVQSGSNGGEIVDAIGIKTAEGTETIVVEVKVSRADFLADRKKPFRAEPESGMGNYRYYMCPEGLIELADLPPKWGLLHVGAKGKISVICGHKNGGKRDWYFESNRDSELGMASLLLAKSGDFEHLNGVKRLNQRLESENFKLRKKIEALEAPIRHEEMMRSLEALEKSLKPISRTEISN</sequence>
<dbReference type="AlphaFoldDB" id="A0ABD7SR47"/>
<evidence type="ECO:0000313" key="1">
    <source>
        <dbReference type="EMBL" id="TXX67262.1"/>
    </source>
</evidence>
<reference evidence="1 2" key="1">
    <citation type="submission" date="2019-06" db="EMBL/GenBank/DDBJ databases">
        <title>Vibrio cholerae phylogeny based on whole-genome sequencing reveals genetic diversity and population strucutre.</title>
        <authorList>
            <person name="Zhiqiu Y."/>
            <person name="Bin L."/>
            <person name="Lingyan J."/>
        </authorList>
    </citation>
    <scope>NUCLEOTIDE SEQUENCE [LARGE SCALE GENOMIC DNA]</scope>
    <source>
        <strain evidence="1 2">N2814</strain>
    </source>
</reference>
<dbReference type="EMBL" id="VSIJ01000005">
    <property type="protein sequence ID" value="TXX67262.1"/>
    <property type="molecule type" value="Genomic_DNA"/>
</dbReference>
<evidence type="ECO:0000313" key="2">
    <source>
        <dbReference type="Proteomes" id="UP000323819"/>
    </source>
</evidence>
<name>A0ABD7SR47_VIBCL</name>
<dbReference type="Proteomes" id="UP000323819">
    <property type="component" value="Unassembled WGS sequence"/>
</dbReference>
<protein>
    <submittedName>
        <fullName evidence="1">Adenylosuccinate synthase</fullName>
    </submittedName>
</protein>